<sequence length="240" mass="27476">MDGEGNFFKQIMVIIIISMKPAELLELLEHKRTAIVTDDDYSATTLLYYTIAPLVKEKLHLVVYSEIMCRKLGIVFDSIVRDEPRLKDVIDNLRVIKIGKKEEVAYGKLVAFVDESKDIHETVRELQRIMNRLEDNSIVVFLGSGLAIHKYGISTVVKATEELFSGIKSSLTELYFIPSPVSMNVIAKLFDVVIRVKRSEDFDIMASARVYDVYVEHSILRELPPTPLYRIQDTELHEII</sequence>
<dbReference type="EMBL" id="CP002588">
    <property type="protein sequence ID" value="AEA47196.1"/>
    <property type="molecule type" value="Genomic_DNA"/>
</dbReference>
<dbReference type="AlphaFoldDB" id="F2KMJ9"/>
<dbReference type="HOGENOM" id="CLU_1154309_0_0_2"/>
<dbReference type="KEGG" id="ave:Arcve_1189"/>
<reference evidence="1 2" key="1">
    <citation type="submission" date="2011-03" db="EMBL/GenBank/DDBJ databases">
        <title>The complete genome of Archaeoglobus veneficus SNP6.</title>
        <authorList>
            <consortium name="US DOE Joint Genome Institute (JGI-PGF)"/>
            <person name="Lucas S."/>
            <person name="Copeland A."/>
            <person name="Lapidus A."/>
            <person name="Bruce D."/>
            <person name="Goodwin L."/>
            <person name="Pitluck S."/>
            <person name="Kyrpides N."/>
            <person name="Mavromatis K."/>
            <person name="Pagani I."/>
            <person name="Ivanova N."/>
            <person name="Mikhailova N."/>
            <person name="Lu M."/>
            <person name="Detter J.C."/>
            <person name="Tapia R."/>
            <person name="Han C."/>
            <person name="Land M."/>
            <person name="Hauser L."/>
            <person name="Markowitz V."/>
            <person name="Cheng J.-F."/>
            <person name="Hugenholtz P."/>
            <person name="Woyke T."/>
            <person name="Wu D."/>
            <person name="Spring S."/>
            <person name="Brambilla E."/>
            <person name="Klenk H.-P."/>
            <person name="Eisen J.A."/>
        </authorList>
    </citation>
    <scope>NUCLEOTIDE SEQUENCE [LARGE SCALE GENOMIC DNA]</scope>
    <source>
        <strain>SNP6</strain>
    </source>
</reference>
<accession>F2KMJ9</accession>
<dbReference type="Proteomes" id="UP000008136">
    <property type="component" value="Chromosome"/>
</dbReference>
<evidence type="ECO:0000313" key="2">
    <source>
        <dbReference type="Proteomes" id="UP000008136"/>
    </source>
</evidence>
<evidence type="ECO:0000313" key="1">
    <source>
        <dbReference type="EMBL" id="AEA47196.1"/>
    </source>
</evidence>
<protein>
    <submittedName>
        <fullName evidence="1">Uncharacterized protein</fullName>
    </submittedName>
</protein>
<keyword evidence="2" id="KW-1185">Reference proteome</keyword>
<proteinExistence type="predicted"/>
<name>F2KMJ9_ARCVS</name>
<organism evidence="1 2">
    <name type="scientific">Archaeoglobus veneficus (strain DSM 11195 / SNP6)</name>
    <dbReference type="NCBI Taxonomy" id="693661"/>
    <lineage>
        <taxon>Archaea</taxon>
        <taxon>Methanobacteriati</taxon>
        <taxon>Methanobacteriota</taxon>
        <taxon>Archaeoglobi</taxon>
        <taxon>Archaeoglobales</taxon>
        <taxon>Archaeoglobaceae</taxon>
        <taxon>Archaeoglobus</taxon>
    </lineage>
</organism>
<gene>
    <name evidence="1" type="ordered locus">Arcve_1189</name>
</gene>
<dbReference type="eggNOG" id="arCOG03793">
    <property type="taxonomic scope" value="Archaea"/>
</dbReference>